<evidence type="ECO:0000256" key="2">
    <source>
        <dbReference type="ARBA" id="ARBA00022801"/>
    </source>
</evidence>
<evidence type="ECO:0000313" key="7">
    <source>
        <dbReference type="EMBL" id="MCR2834494.1"/>
    </source>
</evidence>
<dbReference type="PANTHER" id="PTHR42988">
    <property type="entry name" value="PHOSPHOHYDROLASE"/>
    <property type="match status" value="1"/>
</dbReference>
<evidence type="ECO:0000259" key="6">
    <source>
        <dbReference type="Pfam" id="PF00149"/>
    </source>
</evidence>
<dbReference type="Gene3D" id="3.60.21.10">
    <property type="match status" value="1"/>
</dbReference>
<dbReference type="InterPro" id="IPR050884">
    <property type="entry name" value="CNP_phosphodiesterase-III"/>
</dbReference>
<feature type="region of interest" description="Disordered" evidence="5">
    <location>
        <begin position="257"/>
        <end position="285"/>
    </location>
</feature>
<sequence>MADRTLIFHFSDIHFGLESNRALCWAEEQIARCRPDAVVITGDLTMRARHREFAAATQWINALDVPVSVGVGNHDLPYFNLFERFFTPYRRFRGMAEKVEREIDLPQLSVIPLKTAVRAQPRFNWSKGWVTDRALRKCLAAIDALPAGRQALVAVHHPLREVGTEGTALTRNGMKALRALATRPVLAVLSGHVHDAFDIQEETPDGPVRMIGAGTLSKRTRSTPPSFNELRWENGALEVSVRNLEDAETLAMQVDDIPPDAMPPRVPGSPVAPIGRVPRVDPPVH</sequence>
<evidence type="ECO:0000256" key="1">
    <source>
        <dbReference type="ARBA" id="ARBA00022723"/>
    </source>
</evidence>
<keyword evidence="1" id="KW-0479">Metal-binding</keyword>
<evidence type="ECO:0000256" key="4">
    <source>
        <dbReference type="ARBA" id="ARBA00025742"/>
    </source>
</evidence>
<evidence type="ECO:0000256" key="3">
    <source>
        <dbReference type="ARBA" id="ARBA00023004"/>
    </source>
</evidence>
<feature type="domain" description="Calcineurin-like phosphoesterase" evidence="6">
    <location>
        <begin position="7"/>
        <end position="195"/>
    </location>
</feature>
<dbReference type="InterPro" id="IPR004843">
    <property type="entry name" value="Calcineurin-like_PHP"/>
</dbReference>
<dbReference type="Pfam" id="PF00149">
    <property type="entry name" value="Metallophos"/>
    <property type="match status" value="1"/>
</dbReference>
<dbReference type="RefSeq" id="WP_257596304.1">
    <property type="nucleotide sequence ID" value="NZ_JANKHH010000005.1"/>
</dbReference>
<dbReference type="PANTHER" id="PTHR42988:SF2">
    <property type="entry name" value="CYCLIC NUCLEOTIDE PHOSPHODIESTERASE CBUA0032-RELATED"/>
    <property type="match status" value="1"/>
</dbReference>
<dbReference type="EMBL" id="JANKHH010000005">
    <property type="protein sequence ID" value="MCR2834494.1"/>
    <property type="molecule type" value="Genomic_DNA"/>
</dbReference>
<dbReference type="InterPro" id="IPR029052">
    <property type="entry name" value="Metallo-depent_PP-like"/>
</dbReference>
<dbReference type="Proteomes" id="UP001206067">
    <property type="component" value="Unassembled WGS sequence"/>
</dbReference>
<keyword evidence="8" id="KW-1185">Reference proteome</keyword>
<organism evidence="7 8">
    <name type="scientific">Parerythrobacter lacustris</name>
    <dbReference type="NCBI Taxonomy" id="2969984"/>
    <lineage>
        <taxon>Bacteria</taxon>
        <taxon>Pseudomonadati</taxon>
        <taxon>Pseudomonadota</taxon>
        <taxon>Alphaproteobacteria</taxon>
        <taxon>Sphingomonadales</taxon>
        <taxon>Erythrobacteraceae</taxon>
        <taxon>Parerythrobacter</taxon>
    </lineage>
</organism>
<dbReference type="SUPFAM" id="SSF56300">
    <property type="entry name" value="Metallo-dependent phosphatases"/>
    <property type="match status" value="1"/>
</dbReference>
<protein>
    <submittedName>
        <fullName evidence="7">Metallophosphoesterase</fullName>
    </submittedName>
</protein>
<keyword evidence="3" id="KW-0408">Iron</keyword>
<comment type="caution">
    <text evidence="7">The sequence shown here is derived from an EMBL/GenBank/DDBJ whole genome shotgun (WGS) entry which is preliminary data.</text>
</comment>
<evidence type="ECO:0000256" key="5">
    <source>
        <dbReference type="SAM" id="MobiDB-lite"/>
    </source>
</evidence>
<gene>
    <name evidence="7" type="ORF">NSO95_11095</name>
</gene>
<evidence type="ECO:0000313" key="8">
    <source>
        <dbReference type="Proteomes" id="UP001206067"/>
    </source>
</evidence>
<keyword evidence="2" id="KW-0378">Hydrolase</keyword>
<comment type="similarity">
    <text evidence="4">Belongs to the cyclic nucleotide phosphodiesterase class-III family.</text>
</comment>
<reference evidence="7 8" key="1">
    <citation type="submission" date="2022-08" db="EMBL/GenBank/DDBJ databases">
        <title>Polyphasic taxonomy analysis of Qipengyuania sp.RS5-5.</title>
        <authorList>
            <person name="Xamxidin M."/>
            <person name="Wu M."/>
        </authorList>
    </citation>
    <scope>NUCLEOTIDE SEQUENCE [LARGE SCALE GENOMIC DNA]</scope>
    <source>
        <strain evidence="7 8">RS5-5</strain>
    </source>
</reference>
<accession>A0ABT1XTB1</accession>
<name>A0ABT1XTB1_9SPHN</name>
<proteinExistence type="inferred from homology"/>